<proteinExistence type="predicted"/>
<name>A0A382RI08_9ZZZZ</name>
<protein>
    <submittedName>
        <fullName evidence="1">Uncharacterized protein</fullName>
    </submittedName>
</protein>
<dbReference type="EMBL" id="UINC01121832">
    <property type="protein sequence ID" value="SVC97266.1"/>
    <property type="molecule type" value="Genomic_DNA"/>
</dbReference>
<reference evidence="1" key="1">
    <citation type="submission" date="2018-05" db="EMBL/GenBank/DDBJ databases">
        <authorList>
            <person name="Lanie J.A."/>
            <person name="Ng W.-L."/>
            <person name="Kazmierczak K.M."/>
            <person name="Andrzejewski T.M."/>
            <person name="Davidsen T.M."/>
            <person name="Wayne K.J."/>
            <person name="Tettelin H."/>
            <person name="Glass J.I."/>
            <person name="Rusch D."/>
            <person name="Podicherti R."/>
            <person name="Tsui H.-C.T."/>
            <person name="Winkler M.E."/>
        </authorList>
    </citation>
    <scope>NUCLEOTIDE SEQUENCE</scope>
</reference>
<accession>A0A382RI08</accession>
<feature type="non-terminal residue" evidence="1">
    <location>
        <position position="25"/>
    </location>
</feature>
<organism evidence="1">
    <name type="scientific">marine metagenome</name>
    <dbReference type="NCBI Taxonomy" id="408172"/>
    <lineage>
        <taxon>unclassified sequences</taxon>
        <taxon>metagenomes</taxon>
        <taxon>ecological metagenomes</taxon>
    </lineage>
</organism>
<sequence length="25" mass="2792">MKELRLQTVKNEVGGFVSKSIKGKD</sequence>
<gene>
    <name evidence="1" type="ORF">METZ01_LOCUS350120</name>
</gene>
<dbReference type="AlphaFoldDB" id="A0A382RI08"/>
<evidence type="ECO:0000313" key="1">
    <source>
        <dbReference type="EMBL" id="SVC97266.1"/>
    </source>
</evidence>